<keyword evidence="1" id="KW-0732">Signal</keyword>
<protein>
    <recommendedName>
        <fullName evidence="4">Ig-like domain-containing protein</fullName>
    </recommendedName>
</protein>
<accession>A0A4S8R4S5</accession>
<dbReference type="OrthoDB" id="3552725at2759"/>
<proteinExistence type="predicted"/>
<dbReference type="AlphaFoldDB" id="A0A4S8R4S5"/>
<gene>
    <name evidence="2" type="ORF">BGAL_0065g00060</name>
</gene>
<evidence type="ECO:0000256" key="1">
    <source>
        <dbReference type="SAM" id="SignalP"/>
    </source>
</evidence>
<dbReference type="EMBL" id="PQXL01000065">
    <property type="protein sequence ID" value="THV52878.1"/>
    <property type="molecule type" value="Genomic_DNA"/>
</dbReference>
<reference evidence="2 3" key="1">
    <citation type="submission" date="2017-12" db="EMBL/GenBank/DDBJ databases">
        <title>Comparative genomics of Botrytis spp.</title>
        <authorList>
            <person name="Valero-Jimenez C.A."/>
            <person name="Tapia P."/>
            <person name="Veloso J."/>
            <person name="Silva-Moreno E."/>
            <person name="Staats M."/>
            <person name="Valdes J.H."/>
            <person name="Van Kan J.A.L."/>
        </authorList>
    </citation>
    <scope>NUCLEOTIDE SEQUENCE [LARGE SCALE GENOMIC DNA]</scope>
    <source>
        <strain evidence="2 3">MUCL435</strain>
    </source>
</reference>
<evidence type="ECO:0000313" key="2">
    <source>
        <dbReference type="EMBL" id="THV52878.1"/>
    </source>
</evidence>
<feature type="chain" id="PRO_5020462223" description="Ig-like domain-containing protein" evidence="1">
    <location>
        <begin position="23"/>
        <end position="377"/>
    </location>
</feature>
<keyword evidence="3" id="KW-1185">Reference proteome</keyword>
<organism evidence="2 3">
    <name type="scientific">Botrytis galanthina</name>
    <dbReference type="NCBI Taxonomy" id="278940"/>
    <lineage>
        <taxon>Eukaryota</taxon>
        <taxon>Fungi</taxon>
        <taxon>Dikarya</taxon>
        <taxon>Ascomycota</taxon>
        <taxon>Pezizomycotina</taxon>
        <taxon>Leotiomycetes</taxon>
        <taxon>Helotiales</taxon>
        <taxon>Sclerotiniaceae</taxon>
        <taxon>Botrytis</taxon>
    </lineage>
</organism>
<dbReference type="Proteomes" id="UP000308671">
    <property type="component" value="Unassembled WGS sequence"/>
</dbReference>
<sequence>MTRVSNLTRLFCMFVLAAQVRAANLPLQLQPDKRPTVRPSPIVDPIPTTCTTSTVSIGCGKNACQSAWATAFTSSNAYLQSFCSSFTSSGRRNTLAFDKTGPAGACTKGLGNAAIQSSISSVCSCYAGPGVPTTAFVTTCPTCPPIQTQTVTTFVPTTTTVVRTADGIIKTVTTIITLVADQVLSNRITTTTTRFVTRSDLSAPCTTTTNVLTTTLVTAIYDYFTYITTTYQAGRYPCDTTPWQSPRATTVTVYTPYCNQISERIITITSTVTASLPFLPPSSATCEPTTTTTVTLVIDPMPIEHTTTETITAGICTATTTETSTTTTWDDNGFWPTPTPSTFSPIIIDDGGFTWRETLVAPSQATSMNVPVKEEEG</sequence>
<evidence type="ECO:0008006" key="4">
    <source>
        <dbReference type="Google" id="ProtNLM"/>
    </source>
</evidence>
<comment type="caution">
    <text evidence="2">The sequence shown here is derived from an EMBL/GenBank/DDBJ whole genome shotgun (WGS) entry which is preliminary data.</text>
</comment>
<name>A0A4S8R4S5_9HELO</name>
<evidence type="ECO:0000313" key="3">
    <source>
        <dbReference type="Proteomes" id="UP000308671"/>
    </source>
</evidence>
<feature type="signal peptide" evidence="1">
    <location>
        <begin position="1"/>
        <end position="22"/>
    </location>
</feature>